<evidence type="ECO:0000313" key="2">
    <source>
        <dbReference type="Proteomes" id="UP000887159"/>
    </source>
</evidence>
<dbReference type="AlphaFoldDB" id="A0A8X6WJ49"/>
<protein>
    <submittedName>
        <fullName evidence="1">Uncharacterized protein</fullName>
    </submittedName>
</protein>
<accession>A0A8X6WJ49</accession>
<dbReference type="EMBL" id="BMAU01021432">
    <property type="protein sequence ID" value="GFY35472.1"/>
    <property type="molecule type" value="Genomic_DNA"/>
</dbReference>
<reference evidence="1" key="1">
    <citation type="submission" date="2020-08" db="EMBL/GenBank/DDBJ databases">
        <title>Multicomponent nature underlies the extraordinary mechanical properties of spider dragline silk.</title>
        <authorList>
            <person name="Kono N."/>
            <person name="Nakamura H."/>
            <person name="Mori M."/>
            <person name="Yoshida Y."/>
            <person name="Ohtoshi R."/>
            <person name="Malay A.D."/>
            <person name="Moran D.A.P."/>
            <person name="Tomita M."/>
            <person name="Numata K."/>
            <person name="Arakawa K."/>
        </authorList>
    </citation>
    <scope>NUCLEOTIDE SEQUENCE</scope>
</reference>
<name>A0A8X6WJ49_TRICX</name>
<sequence>MSNFSLEYQECPGRLYTTDEDQIKTLIENNAGSIKIPPLNAGLRPKKVTIYVCWNWGNKSCALPNNETTKLKKYCSQLDEIDNNCTTTSRNIKSVGARGVYVQEQISARLRQTFIKQKAYRELGR</sequence>
<gene>
    <name evidence="1" type="ORF">TNCV_195751</name>
</gene>
<comment type="caution">
    <text evidence="1">The sequence shown here is derived from an EMBL/GenBank/DDBJ whole genome shotgun (WGS) entry which is preliminary data.</text>
</comment>
<evidence type="ECO:0000313" key="1">
    <source>
        <dbReference type="EMBL" id="GFY35472.1"/>
    </source>
</evidence>
<organism evidence="1 2">
    <name type="scientific">Trichonephila clavipes</name>
    <name type="common">Golden silk orbweaver</name>
    <name type="synonym">Nephila clavipes</name>
    <dbReference type="NCBI Taxonomy" id="2585209"/>
    <lineage>
        <taxon>Eukaryota</taxon>
        <taxon>Metazoa</taxon>
        <taxon>Ecdysozoa</taxon>
        <taxon>Arthropoda</taxon>
        <taxon>Chelicerata</taxon>
        <taxon>Arachnida</taxon>
        <taxon>Araneae</taxon>
        <taxon>Araneomorphae</taxon>
        <taxon>Entelegynae</taxon>
        <taxon>Araneoidea</taxon>
        <taxon>Nephilidae</taxon>
        <taxon>Trichonephila</taxon>
    </lineage>
</organism>
<dbReference type="Proteomes" id="UP000887159">
    <property type="component" value="Unassembled WGS sequence"/>
</dbReference>
<proteinExistence type="predicted"/>
<keyword evidence="2" id="KW-1185">Reference proteome</keyword>